<keyword evidence="1" id="KW-0175">Coiled coil</keyword>
<accession>C8VC96</accession>
<feature type="compositionally biased region" description="Low complexity" evidence="2">
    <location>
        <begin position="7"/>
        <end position="19"/>
    </location>
</feature>
<feature type="compositionally biased region" description="Polar residues" evidence="2">
    <location>
        <begin position="79"/>
        <end position="105"/>
    </location>
</feature>
<evidence type="ECO:0000256" key="1">
    <source>
        <dbReference type="SAM" id="Coils"/>
    </source>
</evidence>
<dbReference type="AlphaFoldDB" id="Q5AXH8"/>
<evidence type="ECO:0000313" key="3">
    <source>
        <dbReference type="EMBL" id="CBF79281.1"/>
    </source>
</evidence>
<reference evidence="4" key="1">
    <citation type="journal article" date="2005" name="Nature">
        <title>Sequencing of Aspergillus nidulans and comparative analysis with A. fumigatus and A. oryzae.</title>
        <authorList>
            <person name="Galagan J.E."/>
            <person name="Calvo S.E."/>
            <person name="Cuomo C."/>
            <person name="Ma L.J."/>
            <person name="Wortman J.R."/>
            <person name="Batzoglou S."/>
            <person name="Lee S.I."/>
            <person name="Basturkmen M."/>
            <person name="Spevak C.C."/>
            <person name="Clutterbuck J."/>
            <person name="Kapitonov V."/>
            <person name="Jurka J."/>
            <person name="Scazzocchio C."/>
            <person name="Farman M."/>
            <person name="Butler J."/>
            <person name="Purcell S."/>
            <person name="Harris S."/>
            <person name="Braus G.H."/>
            <person name="Draht O."/>
            <person name="Busch S."/>
            <person name="D'Enfert C."/>
            <person name="Bouchier C."/>
            <person name="Goldman G.H."/>
            <person name="Bell-Pedersen D."/>
            <person name="Griffiths-Jones S."/>
            <person name="Doonan J.H."/>
            <person name="Yu J."/>
            <person name="Vienken K."/>
            <person name="Pain A."/>
            <person name="Freitag M."/>
            <person name="Selker E.U."/>
            <person name="Archer D.B."/>
            <person name="Penalva M.A."/>
            <person name="Oakley B.R."/>
            <person name="Momany M."/>
            <person name="Tanaka T."/>
            <person name="Kumagai T."/>
            <person name="Asai K."/>
            <person name="Machida M."/>
            <person name="Nierman W.C."/>
            <person name="Denning D.W."/>
            <person name="Caddick M."/>
            <person name="Hynes M."/>
            <person name="Paoletti M."/>
            <person name="Fischer R."/>
            <person name="Miller B."/>
            <person name="Dyer P."/>
            <person name="Sachs M.S."/>
            <person name="Osmani S.A."/>
            <person name="Birren B.W."/>
        </authorList>
    </citation>
    <scope>NUCLEOTIDE SEQUENCE [LARGE SCALE GENOMIC DNA]</scope>
    <source>
        <strain evidence="4">FGSC A4 / ATCC 38163 / CBS 112.46 / NRRL 194 / M139</strain>
    </source>
</reference>
<dbReference type="GeneID" id="2869990"/>
<accession>Q5AXH8</accession>
<feature type="coiled-coil region" evidence="1">
    <location>
        <begin position="250"/>
        <end position="284"/>
    </location>
</feature>
<evidence type="ECO:0000256" key="2">
    <source>
        <dbReference type="SAM" id="MobiDB-lite"/>
    </source>
</evidence>
<dbReference type="InParanoid" id="Q5AXH8"/>
<feature type="region of interest" description="Disordered" evidence="2">
    <location>
        <begin position="1"/>
        <end position="111"/>
    </location>
</feature>
<organism evidence="3 4">
    <name type="scientific">Emericella nidulans (strain FGSC A4 / ATCC 38163 / CBS 112.46 / NRRL 194 / M139)</name>
    <name type="common">Aspergillus nidulans</name>
    <dbReference type="NCBI Taxonomy" id="227321"/>
    <lineage>
        <taxon>Eukaryota</taxon>
        <taxon>Fungi</taxon>
        <taxon>Dikarya</taxon>
        <taxon>Ascomycota</taxon>
        <taxon>Pezizomycotina</taxon>
        <taxon>Eurotiomycetes</taxon>
        <taxon>Eurotiomycetidae</taxon>
        <taxon>Eurotiales</taxon>
        <taxon>Aspergillaceae</taxon>
        <taxon>Aspergillus</taxon>
        <taxon>Aspergillus subgen. Nidulantes</taxon>
    </lineage>
</organism>
<dbReference type="EMBL" id="BN001304">
    <property type="protein sequence ID" value="CBF79281.1"/>
    <property type="molecule type" value="Genomic_DNA"/>
</dbReference>
<feature type="compositionally biased region" description="Basic and acidic residues" evidence="2">
    <location>
        <begin position="52"/>
        <end position="72"/>
    </location>
</feature>
<dbReference type="eggNOG" id="ENOG502S1V6">
    <property type="taxonomic scope" value="Eukaryota"/>
</dbReference>
<dbReference type="OrthoDB" id="4160836at2759"/>
<protein>
    <submittedName>
        <fullName evidence="3">Uncharacterized protein</fullName>
    </submittedName>
</protein>
<reference evidence="4" key="2">
    <citation type="journal article" date="2009" name="Fungal Genet. Biol.">
        <title>The 2008 update of the Aspergillus nidulans genome annotation: a community effort.</title>
        <authorList>
            <person name="Wortman J.R."/>
            <person name="Gilsenan J.M."/>
            <person name="Joardar V."/>
            <person name="Deegan J."/>
            <person name="Clutterbuck J."/>
            <person name="Andersen M.R."/>
            <person name="Archer D."/>
            <person name="Bencina M."/>
            <person name="Braus G."/>
            <person name="Coutinho P."/>
            <person name="von Dohren H."/>
            <person name="Doonan J."/>
            <person name="Driessen A.J."/>
            <person name="Durek P."/>
            <person name="Espeso E."/>
            <person name="Fekete E."/>
            <person name="Flipphi M."/>
            <person name="Estrada C.G."/>
            <person name="Geysens S."/>
            <person name="Goldman G."/>
            <person name="de Groot P.W."/>
            <person name="Hansen K."/>
            <person name="Harris S.D."/>
            <person name="Heinekamp T."/>
            <person name="Helmstaedt K."/>
            <person name="Henrissat B."/>
            <person name="Hofmann G."/>
            <person name="Homan T."/>
            <person name="Horio T."/>
            <person name="Horiuchi H."/>
            <person name="James S."/>
            <person name="Jones M."/>
            <person name="Karaffa L."/>
            <person name="Karanyi Z."/>
            <person name="Kato M."/>
            <person name="Keller N."/>
            <person name="Kelly D.E."/>
            <person name="Kiel J.A."/>
            <person name="Kim J.M."/>
            <person name="van der Klei I.J."/>
            <person name="Klis F.M."/>
            <person name="Kovalchuk A."/>
            <person name="Krasevec N."/>
            <person name="Kubicek C.P."/>
            <person name="Liu B."/>
            <person name="Maccabe A."/>
            <person name="Meyer V."/>
            <person name="Mirabito P."/>
            <person name="Miskei M."/>
            <person name="Mos M."/>
            <person name="Mullins J."/>
            <person name="Nelson D.R."/>
            <person name="Nielsen J."/>
            <person name="Oakley B.R."/>
            <person name="Osmani S.A."/>
            <person name="Pakula T."/>
            <person name="Paszewski A."/>
            <person name="Paulsen I."/>
            <person name="Pilsyk S."/>
            <person name="Pocsi I."/>
            <person name="Punt P.J."/>
            <person name="Ram A.F."/>
            <person name="Ren Q."/>
            <person name="Robellet X."/>
            <person name="Robson G."/>
            <person name="Seiboth B."/>
            <person name="van Solingen P."/>
            <person name="Specht T."/>
            <person name="Sun J."/>
            <person name="Taheri-Talesh N."/>
            <person name="Takeshita N."/>
            <person name="Ussery D."/>
            <person name="vanKuyk P.A."/>
            <person name="Visser H."/>
            <person name="van de Vondervoort P.J."/>
            <person name="de Vries R.P."/>
            <person name="Walton J."/>
            <person name="Xiang X."/>
            <person name="Xiong Y."/>
            <person name="Zeng A.P."/>
            <person name="Brandt B.W."/>
            <person name="Cornell M.J."/>
            <person name="van den Hondel C.A."/>
            <person name="Visser J."/>
            <person name="Oliver S.G."/>
            <person name="Turner G."/>
        </authorList>
    </citation>
    <scope>GENOME REANNOTATION</scope>
    <source>
        <strain evidence="4">FGSC A4 / ATCC 38163 / CBS 112.46 / NRRL 194 / M139</strain>
    </source>
</reference>
<dbReference type="KEGG" id="ani:ANIA_07002"/>
<evidence type="ECO:0000313" key="4">
    <source>
        <dbReference type="Proteomes" id="UP000000560"/>
    </source>
</evidence>
<proteinExistence type="predicted"/>
<name>Q5AXH8_EMENI</name>
<dbReference type="OMA" id="RSAMVIK"/>
<feature type="region of interest" description="Disordered" evidence="2">
    <location>
        <begin position="172"/>
        <end position="228"/>
    </location>
</feature>
<dbReference type="HOGENOM" id="CLU_029857_1_0_1"/>
<dbReference type="RefSeq" id="XP_664606.1">
    <property type="nucleotide sequence ID" value="XM_659514.1"/>
</dbReference>
<dbReference type="Proteomes" id="UP000000560">
    <property type="component" value="Chromosome IV"/>
</dbReference>
<feature type="compositionally biased region" description="Low complexity" evidence="2">
    <location>
        <begin position="41"/>
        <end position="51"/>
    </location>
</feature>
<gene>
    <name evidence="3" type="ORF">ANIA_07002</name>
</gene>
<keyword evidence="4" id="KW-1185">Reference proteome</keyword>
<sequence>MEPLPPRIASQRRSPPRSSFQAPTKASIARSNPELLERALSRSPTRTSTRSSQDDKQKEAETRAFGLRDRKALRPSIALTASPSNSLNRGRQSQSPFALASQRSSGLGAFAAPPRRVSKRISASDFLFQSPSTSRETRVEESLVNTPEDQLAVELGSATGMDLNEDTVLHNGFDEPDLPPTPTQLGLEPPPGRPRGLLSDSPGMQHAKWGKRRASEDLDSSPSKLRTVNYSNEPEDLTITTNLAPFPESIVKKRKLKRELSAQLESLKQDLAQLEGLCDKLDKKEGDIEPFLNDLCQSAQTDQYLTALAPLKITASLNAITKSDLGMFVERHQITLSAPRPFPPNVYKIDVSYETNPETQSVVSLAASVDGTTLNYLQQWINGRLQDPLRRLDISGLCWGINRYWEALVSRAQIWAQIWDQHPALIPSRNKSPSVKVNSDIDIRRILPHLERTSILFKSKQRTLEALLSCELTIDPWTGEPELTPTICVSISGNGSSSDRKVEQESKKLFEAVLNESKKQQLGTAGGSEAEAVVKATKCVLDVLFGQSGGHQL</sequence>
<feature type="compositionally biased region" description="Pro residues" evidence="2">
    <location>
        <begin position="178"/>
        <end position="193"/>
    </location>
</feature>
<dbReference type="STRING" id="227321.Q5AXH8"/>